<dbReference type="GO" id="GO:0005829">
    <property type="term" value="C:cytosol"/>
    <property type="evidence" value="ECO:0007669"/>
    <property type="project" value="TreeGrafter"/>
</dbReference>
<dbReference type="PANTHER" id="PTHR30543:SF21">
    <property type="entry name" value="NAD(P)H-DEPENDENT FMN REDUCTASE LOT6"/>
    <property type="match status" value="1"/>
</dbReference>
<dbReference type="Pfam" id="PF03358">
    <property type="entry name" value="FMN_red"/>
    <property type="match status" value="1"/>
</dbReference>
<dbReference type="InterPro" id="IPR029039">
    <property type="entry name" value="Flavoprotein-like_sf"/>
</dbReference>
<dbReference type="SUPFAM" id="SSF52218">
    <property type="entry name" value="Flavoproteins"/>
    <property type="match status" value="1"/>
</dbReference>
<gene>
    <name evidence="2" type="ORF">E0W69_004075</name>
</gene>
<evidence type="ECO:0000259" key="1">
    <source>
        <dbReference type="Pfam" id="PF03358"/>
    </source>
</evidence>
<dbReference type="InterPro" id="IPR005025">
    <property type="entry name" value="FMN_Rdtase-like_dom"/>
</dbReference>
<dbReference type="EMBL" id="CP044016">
    <property type="protein sequence ID" value="QES87872.1"/>
    <property type="molecule type" value="Genomic_DNA"/>
</dbReference>
<dbReference type="KEGG" id="arac:E0W69_004075"/>
<keyword evidence="3" id="KW-1185">Reference proteome</keyword>
<evidence type="ECO:0000313" key="2">
    <source>
        <dbReference type="EMBL" id="QES87872.1"/>
    </source>
</evidence>
<evidence type="ECO:0000313" key="3">
    <source>
        <dbReference type="Proteomes" id="UP000292424"/>
    </source>
</evidence>
<reference evidence="2 3" key="1">
    <citation type="submission" date="2019-09" db="EMBL/GenBank/DDBJ databases">
        <title>Complete genome sequence of Arachidicoccus sp. B3-10 isolated from apple orchard soil.</title>
        <authorList>
            <person name="Kim H.S."/>
            <person name="Han K.-I."/>
            <person name="Suh M.K."/>
            <person name="Lee K.C."/>
            <person name="Eom M.K."/>
            <person name="Kim J.-S."/>
            <person name="Kang S.W."/>
            <person name="Sin Y."/>
            <person name="Lee J.-S."/>
        </authorList>
    </citation>
    <scope>NUCLEOTIDE SEQUENCE [LARGE SCALE GENOMIC DNA]</scope>
    <source>
        <strain evidence="2 3">B3-10</strain>
    </source>
</reference>
<dbReference type="Gene3D" id="3.40.50.360">
    <property type="match status" value="1"/>
</dbReference>
<dbReference type="GO" id="GO:0010181">
    <property type="term" value="F:FMN binding"/>
    <property type="evidence" value="ECO:0007669"/>
    <property type="project" value="TreeGrafter"/>
</dbReference>
<dbReference type="AlphaFoldDB" id="A0A5P2G216"/>
<protein>
    <submittedName>
        <fullName evidence="2">NAD(P)H-dependent oxidoreductase</fullName>
    </submittedName>
</protein>
<dbReference type="InterPro" id="IPR050712">
    <property type="entry name" value="NAD(P)H-dep_reductase"/>
</dbReference>
<dbReference type="OrthoDB" id="9812295at2"/>
<organism evidence="2 3">
    <name type="scientific">Rhizosphaericola mali</name>
    <dbReference type="NCBI Taxonomy" id="2545455"/>
    <lineage>
        <taxon>Bacteria</taxon>
        <taxon>Pseudomonadati</taxon>
        <taxon>Bacteroidota</taxon>
        <taxon>Chitinophagia</taxon>
        <taxon>Chitinophagales</taxon>
        <taxon>Chitinophagaceae</taxon>
        <taxon>Rhizosphaericola</taxon>
    </lineage>
</organism>
<sequence length="177" mass="19686">MKILAIIGSATKHSSNLKLVQAVQHFSNDLEVIIYDELAQLPHFDTELTIENTPENVLQIRQQIEESDGVIISSPEYIFSIPSGLKNLLEWCVSTTIFTEKPVAIITASSSGEKAHEELQLILKTLGAKFDDKTSLLIKGIKGKFEKNGLLDKETVGLLENLMQNFAARIMMMEKGL</sequence>
<dbReference type="GO" id="GO:0016491">
    <property type="term" value="F:oxidoreductase activity"/>
    <property type="evidence" value="ECO:0007669"/>
    <property type="project" value="InterPro"/>
</dbReference>
<proteinExistence type="predicted"/>
<accession>A0A5P2G216</accession>
<name>A0A5P2G216_9BACT</name>
<dbReference type="PANTHER" id="PTHR30543">
    <property type="entry name" value="CHROMATE REDUCTASE"/>
    <property type="match status" value="1"/>
</dbReference>
<dbReference type="RefSeq" id="WP_131328759.1">
    <property type="nucleotide sequence ID" value="NZ_CP044016.1"/>
</dbReference>
<dbReference type="Proteomes" id="UP000292424">
    <property type="component" value="Chromosome"/>
</dbReference>
<feature type="domain" description="NADPH-dependent FMN reductase-like" evidence="1">
    <location>
        <begin position="1"/>
        <end position="129"/>
    </location>
</feature>